<feature type="region of interest" description="Disordered" evidence="2">
    <location>
        <begin position="484"/>
        <end position="505"/>
    </location>
</feature>
<feature type="domain" description="C-type lectin" evidence="5">
    <location>
        <begin position="358"/>
        <end position="475"/>
    </location>
</feature>
<feature type="domain" description="C-type lectin" evidence="5">
    <location>
        <begin position="150"/>
        <end position="267"/>
    </location>
</feature>
<dbReference type="Gene3D" id="1.10.287.700">
    <property type="entry name" value="Helix hairpin bin"/>
    <property type="match status" value="1"/>
</dbReference>
<keyword evidence="3" id="KW-1133">Transmembrane helix</keyword>
<evidence type="ECO:0000256" key="2">
    <source>
        <dbReference type="SAM" id="MobiDB-lite"/>
    </source>
</evidence>
<dbReference type="InterPro" id="IPR001304">
    <property type="entry name" value="C-type_lectin-like"/>
</dbReference>
<dbReference type="EMBL" id="JAWDGP010007111">
    <property type="protein sequence ID" value="KAK3729833.1"/>
    <property type="molecule type" value="Genomic_DNA"/>
</dbReference>
<dbReference type="Proteomes" id="UP001283361">
    <property type="component" value="Unassembled WGS sequence"/>
</dbReference>
<evidence type="ECO:0000256" key="4">
    <source>
        <dbReference type="SAM" id="SignalP"/>
    </source>
</evidence>
<feature type="transmembrane region" description="Helical" evidence="3">
    <location>
        <begin position="549"/>
        <end position="571"/>
    </location>
</feature>
<dbReference type="InterPro" id="IPR016187">
    <property type="entry name" value="CTDL_fold"/>
</dbReference>
<dbReference type="SMART" id="SM00034">
    <property type="entry name" value="CLECT"/>
    <property type="match status" value="3"/>
</dbReference>
<accession>A0AAE0Y2Q8</accession>
<evidence type="ECO:0000259" key="5">
    <source>
        <dbReference type="PROSITE" id="PS50041"/>
    </source>
</evidence>
<feature type="signal peptide" evidence="4">
    <location>
        <begin position="1"/>
        <end position="23"/>
    </location>
</feature>
<dbReference type="CDD" id="cd00037">
    <property type="entry name" value="CLECT"/>
    <property type="match status" value="2"/>
</dbReference>
<dbReference type="AlphaFoldDB" id="A0AAE0Y2Q8"/>
<proteinExistence type="predicted"/>
<evidence type="ECO:0000256" key="1">
    <source>
        <dbReference type="SAM" id="Coils"/>
    </source>
</evidence>
<gene>
    <name evidence="6" type="ORF">RRG08_058152</name>
</gene>
<keyword evidence="3" id="KW-0812">Transmembrane</keyword>
<feature type="compositionally biased region" description="Polar residues" evidence="2">
    <location>
        <begin position="494"/>
        <end position="503"/>
    </location>
</feature>
<reference evidence="6" key="1">
    <citation type="journal article" date="2023" name="G3 (Bethesda)">
        <title>A reference genome for the long-term kleptoplast-retaining sea slug Elysia crispata morphotype clarki.</title>
        <authorList>
            <person name="Eastman K.E."/>
            <person name="Pendleton A.L."/>
            <person name="Shaikh M.A."/>
            <person name="Suttiyut T."/>
            <person name="Ogas R."/>
            <person name="Tomko P."/>
            <person name="Gavelis G."/>
            <person name="Widhalm J.R."/>
            <person name="Wisecaver J.H."/>
        </authorList>
    </citation>
    <scope>NUCLEOTIDE SEQUENCE</scope>
    <source>
        <strain evidence="6">ECLA1</strain>
    </source>
</reference>
<dbReference type="InterPro" id="IPR050111">
    <property type="entry name" value="C-type_lectin/snaclec_domain"/>
</dbReference>
<dbReference type="InterPro" id="IPR016186">
    <property type="entry name" value="C-type_lectin-like/link_sf"/>
</dbReference>
<dbReference type="PROSITE" id="PS50041">
    <property type="entry name" value="C_TYPE_LECTIN_2"/>
    <property type="match status" value="2"/>
</dbReference>
<dbReference type="SUPFAM" id="SSF56436">
    <property type="entry name" value="C-type lectin-like"/>
    <property type="match status" value="3"/>
</dbReference>
<evidence type="ECO:0000256" key="3">
    <source>
        <dbReference type="SAM" id="Phobius"/>
    </source>
</evidence>
<evidence type="ECO:0000313" key="7">
    <source>
        <dbReference type="Proteomes" id="UP001283361"/>
    </source>
</evidence>
<keyword evidence="3" id="KW-0472">Membrane</keyword>
<dbReference type="Gene3D" id="3.10.100.10">
    <property type="entry name" value="Mannose-Binding Protein A, subunit A"/>
    <property type="match status" value="3"/>
</dbReference>
<organism evidence="6 7">
    <name type="scientific">Elysia crispata</name>
    <name type="common">lettuce slug</name>
    <dbReference type="NCBI Taxonomy" id="231223"/>
    <lineage>
        <taxon>Eukaryota</taxon>
        <taxon>Metazoa</taxon>
        <taxon>Spiralia</taxon>
        <taxon>Lophotrochozoa</taxon>
        <taxon>Mollusca</taxon>
        <taxon>Gastropoda</taxon>
        <taxon>Heterobranchia</taxon>
        <taxon>Euthyneura</taxon>
        <taxon>Panpulmonata</taxon>
        <taxon>Sacoglossa</taxon>
        <taxon>Placobranchoidea</taxon>
        <taxon>Plakobranchidae</taxon>
        <taxon>Elysia</taxon>
    </lineage>
</organism>
<feature type="compositionally biased region" description="Basic and acidic residues" evidence="2">
    <location>
        <begin position="484"/>
        <end position="493"/>
    </location>
</feature>
<feature type="chain" id="PRO_5041973965" description="C-type lectin domain-containing protein" evidence="4">
    <location>
        <begin position="24"/>
        <end position="619"/>
    </location>
</feature>
<comment type="caution">
    <text evidence="6">The sequence shown here is derived from an EMBL/GenBank/DDBJ whole genome shotgun (WGS) entry which is preliminary data.</text>
</comment>
<dbReference type="Pfam" id="PF00059">
    <property type="entry name" value="Lectin_C"/>
    <property type="match status" value="2"/>
</dbReference>
<protein>
    <recommendedName>
        <fullName evidence="5">C-type lectin domain-containing protein</fullName>
    </recommendedName>
</protein>
<keyword evidence="4" id="KW-0732">Signal</keyword>
<dbReference type="PANTHER" id="PTHR22803">
    <property type="entry name" value="MANNOSE, PHOSPHOLIPASE, LECTIN RECEPTOR RELATED"/>
    <property type="match status" value="1"/>
</dbReference>
<sequence length="619" mass="68800">MSSARCCLLSLLALFAAVQLAEGAIGHRYDLFPHPYRKRACRPEWVPHKNRCYQIQSSQRLRHYEAQRACQEQSSQSQLVTLTDDSRDFLYSQIQEAPNKSLWVAGKDGSCATLDEDVIRKKSSNCSEEKGYICQELTLFAGCPDGQIGFGNFCFSQQTLEQTWRLARLFCRTVGLDGDLATIHSKEEHDFLRREFGEGPHDQLWIGLHKENPDTPYRWANGEKVQYLPWTPDYMGQESSGYVTMSLTDNTFSAQNSSSLLIPFLCATVRVVDAGFDIKDTFQEAAELVKQEVKDAKEAVKDATKAVKDATKEALIDAPRAIIDATLDAAKDVKDELVDAALDVQELLTPCERGWLPFGQYCYKAFLERKSFNGASASCNEKGGHLPSFHNPFQSEFVRTQVIKESPMKAFWIGLSSGEKGLQWSDGSPLVYSNWESGEPNMLKSPFFDGCFQINGVRVKWTPLNCELLLFYVCEKPQESEVRSAARSHRQEQTTDSVASGSESAGDMNVLMSPAGFQPLESEDDDDELILAMKSDPSSSNSKSSSGTATILGVLVGVAVVAVVAFGVVAWRRRCRNQPYTWTPSRPKRRRGASLKGGVALEEVAPVTDPQTVIYGTMA</sequence>
<evidence type="ECO:0000313" key="6">
    <source>
        <dbReference type="EMBL" id="KAK3729833.1"/>
    </source>
</evidence>
<keyword evidence="7" id="KW-1185">Reference proteome</keyword>
<keyword evidence="1" id="KW-0175">Coiled coil</keyword>
<feature type="coiled-coil region" evidence="1">
    <location>
        <begin position="279"/>
        <end position="313"/>
    </location>
</feature>
<name>A0AAE0Y2Q8_9GAST</name>